<dbReference type="AlphaFoldDB" id="A0A1Y1Y5T0"/>
<name>A0A1Y1Y5T0_9FUNG</name>
<feature type="transmembrane region" description="Helical" evidence="1">
    <location>
        <begin position="60"/>
        <end position="84"/>
    </location>
</feature>
<keyword evidence="1" id="KW-0472">Membrane</keyword>
<comment type="caution">
    <text evidence="2">The sequence shown here is derived from an EMBL/GenBank/DDBJ whole genome shotgun (WGS) entry which is preliminary data.</text>
</comment>
<proteinExistence type="predicted"/>
<organism evidence="2 3">
    <name type="scientific">Basidiobolus meristosporus CBS 931.73</name>
    <dbReference type="NCBI Taxonomy" id="1314790"/>
    <lineage>
        <taxon>Eukaryota</taxon>
        <taxon>Fungi</taxon>
        <taxon>Fungi incertae sedis</taxon>
        <taxon>Zoopagomycota</taxon>
        <taxon>Entomophthoromycotina</taxon>
        <taxon>Basidiobolomycetes</taxon>
        <taxon>Basidiobolales</taxon>
        <taxon>Basidiobolaceae</taxon>
        <taxon>Basidiobolus</taxon>
    </lineage>
</organism>
<gene>
    <name evidence="2" type="ORF">K493DRAFT_316073</name>
</gene>
<keyword evidence="1" id="KW-1133">Transmembrane helix</keyword>
<keyword evidence="1" id="KW-0812">Transmembrane</keyword>
<evidence type="ECO:0000256" key="1">
    <source>
        <dbReference type="SAM" id="Phobius"/>
    </source>
</evidence>
<sequence>MDTILYLKAKSVNKRPKLLTSIYIIFRLLHLAMWIKLIADVKIFRIGITVDICTSLAKSYEMLIPIVVETMITMFLTILFLNIIYLQYKESPRAIYSFLIKDGLIFLLSVCLFYFFIVILKFTNVMGHKDLFSIGWAVSCKLMTEQIWRSHLWRSKGWKSSELTPMNDLNTDLAAIEIK</sequence>
<accession>A0A1Y1Y5T0</accession>
<feature type="transmembrane region" description="Helical" evidence="1">
    <location>
        <begin position="104"/>
        <end position="123"/>
    </location>
</feature>
<protein>
    <submittedName>
        <fullName evidence="2">Uncharacterized protein</fullName>
    </submittedName>
</protein>
<dbReference type="Proteomes" id="UP000193498">
    <property type="component" value="Unassembled WGS sequence"/>
</dbReference>
<reference evidence="2 3" key="1">
    <citation type="submission" date="2016-07" db="EMBL/GenBank/DDBJ databases">
        <title>Pervasive Adenine N6-methylation of Active Genes in Fungi.</title>
        <authorList>
            <consortium name="DOE Joint Genome Institute"/>
            <person name="Mondo S.J."/>
            <person name="Dannebaum R.O."/>
            <person name="Kuo R.C."/>
            <person name="Labutti K."/>
            <person name="Haridas S."/>
            <person name="Kuo A."/>
            <person name="Salamov A."/>
            <person name="Ahrendt S.R."/>
            <person name="Lipzen A."/>
            <person name="Sullivan W."/>
            <person name="Andreopoulos W.B."/>
            <person name="Clum A."/>
            <person name="Lindquist E."/>
            <person name="Daum C."/>
            <person name="Ramamoorthy G.K."/>
            <person name="Gryganskyi A."/>
            <person name="Culley D."/>
            <person name="Magnuson J.K."/>
            <person name="James T.Y."/>
            <person name="O'Malley M.A."/>
            <person name="Stajich J.E."/>
            <person name="Spatafora J.W."/>
            <person name="Visel A."/>
            <person name="Grigoriev I.V."/>
        </authorList>
    </citation>
    <scope>NUCLEOTIDE SEQUENCE [LARGE SCALE GENOMIC DNA]</scope>
    <source>
        <strain evidence="2 3">CBS 931.73</strain>
    </source>
</reference>
<evidence type="ECO:0000313" key="3">
    <source>
        <dbReference type="Proteomes" id="UP000193498"/>
    </source>
</evidence>
<feature type="transmembrane region" description="Helical" evidence="1">
    <location>
        <begin position="20"/>
        <end position="39"/>
    </location>
</feature>
<dbReference type="EMBL" id="MCFE01000239">
    <property type="protein sequence ID" value="ORX93338.1"/>
    <property type="molecule type" value="Genomic_DNA"/>
</dbReference>
<dbReference type="InParanoid" id="A0A1Y1Y5T0"/>
<evidence type="ECO:0000313" key="2">
    <source>
        <dbReference type="EMBL" id="ORX93338.1"/>
    </source>
</evidence>
<keyword evidence="3" id="KW-1185">Reference proteome</keyword>